<evidence type="ECO:0000313" key="2">
    <source>
        <dbReference type="EMBL" id="CAL5134715.1"/>
    </source>
</evidence>
<name>A0AAV2TE91_CALDB</name>
<proteinExistence type="predicted"/>
<reference evidence="2" key="1">
    <citation type="submission" date="2024-06" db="EMBL/GenBank/DDBJ databases">
        <authorList>
            <person name="Liu X."/>
            <person name="Lenzi L."/>
            <person name="Haldenby T S."/>
            <person name="Uol C."/>
        </authorList>
    </citation>
    <scope>NUCLEOTIDE SEQUENCE</scope>
</reference>
<dbReference type="Proteomes" id="UP001497525">
    <property type="component" value="Unassembled WGS sequence"/>
</dbReference>
<feature type="region of interest" description="Disordered" evidence="1">
    <location>
        <begin position="1"/>
        <end position="21"/>
    </location>
</feature>
<organism evidence="2 3">
    <name type="scientific">Calicophoron daubneyi</name>
    <name type="common">Rumen fluke</name>
    <name type="synonym">Paramphistomum daubneyi</name>
    <dbReference type="NCBI Taxonomy" id="300641"/>
    <lineage>
        <taxon>Eukaryota</taxon>
        <taxon>Metazoa</taxon>
        <taxon>Spiralia</taxon>
        <taxon>Lophotrochozoa</taxon>
        <taxon>Platyhelminthes</taxon>
        <taxon>Trematoda</taxon>
        <taxon>Digenea</taxon>
        <taxon>Plagiorchiida</taxon>
        <taxon>Pronocephalata</taxon>
        <taxon>Paramphistomoidea</taxon>
        <taxon>Paramphistomidae</taxon>
        <taxon>Calicophoron</taxon>
    </lineage>
</organism>
<accession>A0AAV2TE91</accession>
<gene>
    <name evidence="2" type="ORF">CDAUBV1_LOCUS8689</name>
</gene>
<evidence type="ECO:0000256" key="1">
    <source>
        <dbReference type="SAM" id="MobiDB-lite"/>
    </source>
</evidence>
<dbReference type="AlphaFoldDB" id="A0AAV2TE91"/>
<dbReference type="EMBL" id="CAXLJL010000223">
    <property type="protein sequence ID" value="CAL5134715.1"/>
    <property type="molecule type" value="Genomic_DNA"/>
</dbReference>
<protein>
    <recommendedName>
        <fullName evidence="4">DUF4201 domain-containing protein</fullName>
    </recommendedName>
</protein>
<sequence>MMHSDASSREKSSGNRRESALSAKIQSLGSHRELLLLENDMYERSVAKFIPYEDTYFEDRIFTLGQKAVRSKSFRSDELARAKHIYKRLTFEEKCFLAHQFLDEKSRELAVVEKEAGSIVDGFGASLEGLSVAMKDIELGRVLFDKQVVMRTVDNRVDCAQKELVKRAFMDYHRRYMRALDEKAQRLRMENDHLLQQYRKHLSSIRSLGREGSVNPHDFFEAEIRCKKSLSQITNLVHTCSELKRHAVRCSNECRRVKHILHEKLRTIGQLEVECTRRRKAAQSLHDQIEVTAKQCSKAQKKKKHYTLVLANMSAPPLSLKAHRRAWSRLCQ</sequence>
<evidence type="ECO:0000313" key="3">
    <source>
        <dbReference type="Proteomes" id="UP001497525"/>
    </source>
</evidence>
<evidence type="ECO:0008006" key="4">
    <source>
        <dbReference type="Google" id="ProtNLM"/>
    </source>
</evidence>
<feature type="compositionally biased region" description="Basic and acidic residues" evidence="1">
    <location>
        <begin position="1"/>
        <end position="19"/>
    </location>
</feature>
<comment type="caution">
    <text evidence="2">The sequence shown here is derived from an EMBL/GenBank/DDBJ whole genome shotgun (WGS) entry which is preliminary data.</text>
</comment>